<organism evidence="3 4">
    <name type="scientific">Bemisia tabaci</name>
    <name type="common">Sweetpotato whitefly</name>
    <name type="synonym">Aleurodes tabaci</name>
    <dbReference type="NCBI Taxonomy" id="7038"/>
    <lineage>
        <taxon>Eukaryota</taxon>
        <taxon>Metazoa</taxon>
        <taxon>Ecdysozoa</taxon>
        <taxon>Arthropoda</taxon>
        <taxon>Hexapoda</taxon>
        <taxon>Insecta</taxon>
        <taxon>Pterygota</taxon>
        <taxon>Neoptera</taxon>
        <taxon>Paraneoptera</taxon>
        <taxon>Hemiptera</taxon>
        <taxon>Sternorrhyncha</taxon>
        <taxon>Aleyrodoidea</taxon>
        <taxon>Aleyrodidae</taxon>
        <taxon>Aleyrodinae</taxon>
        <taxon>Bemisia</taxon>
    </lineage>
</organism>
<dbReference type="AlphaFoldDB" id="A0A9P0CBP7"/>
<feature type="compositionally biased region" description="Polar residues" evidence="1">
    <location>
        <begin position="137"/>
        <end position="176"/>
    </location>
</feature>
<name>A0A9P0CBP7_BEMTA</name>
<feature type="compositionally biased region" description="Polar residues" evidence="1">
    <location>
        <begin position="65"/>
        <end position="74"/>
    </location>
</feature>
<reference evidence="3" key="1">
    <citation type="submission" date="2021-12" db="EMBL/GenBank/DDBJ databases">
        <authorList>
            <person name="King R."/>
        </authorList>
    </citation>
    <scope>NUCLEOTIDE SEQUENCE</scope>
</reference>
<dbReference type="KEGG" id="btab:109040627"/>
<evidence type="ECO:0000256" key="1">
    <source>
        <dbReference type="SAM" id="MobiDB-lite"/>
    </source>
</evidence>
<keyword evidence="2" id="KW-0732">Signal</keyword>
<feature type="signal peptide" evidence="2">
    <location>
        <begin position="1"/>
        <end position="17"/>
    </location>
</feature>
<feature type="region of interest" description="Disordered" evidence="1">
    <location>
        <begin position="26"/>
        <end position="208"/>
    </location>
</feature>
<protein>
    <submittedName>
        <fullName evidence="3">Uncharacterized protein</fullName>
    </submittedName>
</protein>
<dbReference type="Proteomes" id="UP001152759">
    <property type="component" value="Chromosome 8"/>
</dbReference>
<accession>A0A9P0CBP7</accession>
<feature type="region of interest" description="Disordered" evidence="1">
    <location>
        <begin position="411"/>
        <end position="458"/>
    </location>
</feature>
<feature type="compositionally biased region" description="Acidic residues" evidence="1">
    <location>
        <begin position="411"/>
        <end position="437"/>
    </location>
</feature>
<evidence type="ECO:0000256" key="2">
    <source>
        <dbReference type="SAM" id="SignalP"/>
    </source>
</evidence>
<dbReference type="EMBL" id="OU963869">
    <property type="protein sequence ID" value="CAH0777299.1"/>
    <property type="molecule type" value="Genomic_DNA"/>
</dbReference>
<feature type="compositionally biased region" description="Basic and acidic residues" evidence="1">
    <location>
        <begin position="123"/>
        <end position="134"/>
    </location>
</feature>
<feature type="compositionally biased region" description="Pro residues" evidence="1">
    <location>
        <begin position="449"/>
        <end position="458"/>
    </location>
</feature>
<sequence length="458" mass="51452">MKLKWLIQWLIIWKVTSVHPMHMQQAEQTQTAASASGHVADEGSNFRASPQHNKADYQRKRASFVSRSNGTMRSRASEGKPSSPRLNKKSTSGIQGTPEKALSNDSFRWDNRDPNSLQKKRLEKGGRTLRRHETAAINRTTSSSRGQGSPSNGGSPRKGSPSNGGSPRKGSPSNGGSPRKGSPRAESRSETPAGGLSGGGSPSTRLRRGWSTRTVEFFKACAGGKLAASGSSGTWSRVGSFGAKSEAPIRPFRNSYYTARMNNVRAFLENDPCNKPAEEEDQDNPNKKYHWRRAHAMCSRAVMELQSLPPDLTGRCRHCIRAWCREVQIKNWWSKKKTKFVCTVKEEVKRTVVNQDEVDVTGAPPKYDIQFRVVPLFECAKEAMRELKRTRQIAEPQEVLYDDWVLYLETKEEEEEEEDGEEEDEGEEEEEEEEEDEEKKRRSASLKKVPPPKVPSDQ</sequence>
<proteinExistence type="predicted"/>
<gene>
    <name evidence="3" type="ORF">BEMITA_LOCUS13276</name>
</gene>
<feature type="chain" id="PRO_5040439265" evidence="2">
    <location>
        <begin position="18"/>
        <end position="458"/>
    </location>
</feature>
<keyword evidence="4" id="KW-1185">Reference proteome</keyword>
<feature type="compositionally biased region" description="Low complexity" evidence="1">
    <location>
        <begin position="26"/>
        <end position="36"/>
    </location>
</feature>
<evidence type="ECO:0000313" key="4">
    <source>
        <dbReference type="Proteomes" id="UP001152759"/>
    </source>
</evidence>
<evidence type="ECO:0000313" key="3">
    <source>
        <dbReference type="EMBL" id="CAH0777299.1"/>
    </source>
</evidence>